<protein>
    <submittedName>
        <fullName evidence="1">Uncharacterized protein</fullName>
    </submittedName>
</protein>
<organism evidence="1 2">
    <name type="scientific">Neobacillus novalis</name>
    <dbReference type="NCBI Taxonomy" id="220687"/>
    <lineage>
        <taxon>Bacteria</taxon>
        <taxon>Bacillati</taxon>
        <taxon>Bacillota</taxon>
        <taxon>Bacilli</taxon>
        <taxon>Bacillales</taxon>
        <taxon>Bacillaceae</taxon>
        <taxon>Neobacillus</taxon>
    </lineage>
</organism>
<name>A0AA95MKW2_9BACI</name>
<reference evidence="1" key="1">
    <citation type="submission" date="2023-05" db="EMBL/GenBank/DDBJ databases">
        <title>Comparative genomics of Bacillaceae isolates and their secondary metabolite potential.</title>
        <authorList>
            <person name="Song L."/>
            <person name="Nielsen L.J."/>
            <person name="Mohite O."/>
            <person name="Xu X."/>
            <person name="Weber T."/>
            <person name="Kovacs A.T."/>
        </authorList>
    </citation>
    <scope>NUCLEOTIDE SEQUENCE</scope>
    <source>
        <strain evidence="1">XLM17</strain>
    </source>
</reference>
<dbReference type="Proteomes" id="UP001178288">
    <property type="component" value="Chromosome"/>
</dbReference>
<dbReference type="AlphaFoldDB" id="A0AA95MKW2"/>
<evidence type="ECO:0000313" key="1">
    <source>
        <dbReference type="EMBL" id="WHY85561.1"/>
    </source>
</evidence>
<evidence type="ECO:0000313" key="2">
    <source>
        <dbReference type="Proteomes" id="UP001178288"/>
    </source>
</evidence>
<dbReference type="EMBL" id="CP126114">
    <property type="protein sequence ID" value="WHY85561.1"/>
    <property type="molecule type" value="Genomic_DNA"/>
</dbReference>
<proteinExistence type="predicted"/>
<gene>
    <name evidence="1" type="ORF">QNH39_23600</name>
</gene>
<sequence>MIMIIILEININGFLFIVNHFFYCQYPKNSVYLIENDNQSRFVIKGADHDGADGIV</sequence>
<accession>A0AA95MKW2</accession>
<dbReference type="RefSeq" id="WP_169803185.1">
    <property type="nucleotide sequence ID" value="NZ_CP126114.1"/>
</dbReference>
<dbReference type="KEGG" id="nnv:QNH39_23600"/>
<keyword evidence="2" id="KW-1185">Reference proteome</keyword>